<protein>
    <recommendedName>
        <fullName evidence="4">Proteasome assembly chaperone 4</fullName>
    </recommendedName>
</protein>
<dbReference type="InterPro" id="IPR032157">
    <property type="entry name" value="PAC4"/>
</dbReference>
<dbReference type="EMBL" id="KZ303867">
    <property type="protein sequence ID" value="PHZ08162.1"/>
    <property type="molecule type" value="Genomic_DNA"/>
</dbReference>
<dbReference type="STRING" id="1340429.A0A2G4SHD5"/>
<accession>A0A2G4SHD5</accession>
<proteinExistence type="predicted"/>
<keyword evidence="1" id="KW-1133">Transmembrane helix</keyword>
<dbReference type="AlphaFoldDB" id="A0A2G4SHD5"/>
<dbReference type="PANTHER" id="PTHR33559">
    <property type="entry name" value="PROTEASOME ASSEMBLY CHAPERONE 4"/>
    <property type="match status" value="1"/>
</dbReference>
<sequence length="148" mass="17275">MATKSIIHTFYLYTRASIFFSLFFFYKLYTMITVEPEFKIYQETHLFMTEPVHFQVTGMRQSVFIWVGKEDGKLGDLSMAVPPFASHTVASSTSLLGKSVSEESKNLARKLAKRYKQQFYVSFNLNQSDDMLFVFVEKKLMEILKTIF</sequence>
<keyword evidence="3" id="KW-1185">Reference proteome</keyword>
<feature type="transmembrane region" description="Helical" evidence="1">
    <location>
        <begin position="12"/>
        <end position="29"/>
    </location>
</feature>
<dbReference type="GO" id="GO:0043248">
    <property type="term" value="P:proteasome assembly"/>
    <property type="evidence" value="ECO:0007669"/>
    <property type="project" value="InterPro"/>
</dbReference>
<dbReference type="Proteomes" id="UP000242254">
    <property type="component" value="Unassembled WGS sequence"/>
</dbReference>
<dbReference type="PANTHER" id="PTHR33559:SF1">
    <property type="entry name" value="PROTEASOME ASSEMBLY CHAPERONE 4"/>
    <property type="match status" value="1"/>
</dbReference>
<evidence type="ECO:0008006" key="4">
    <source>
        <dbReference type="Google" id="ProtNLM"/>
    </source>
</evidence>
<gene>
    <name evidence="2" type="ORF">RHIMIDRAFT_78697</name>
</gene>
<dbReference type="Pfam" id="PF16093">
    <property type="entry name" value="PAC4"/>
    <property type="match status" value="1"/>
</dbReference>
<name>A0A2G4SHD5_RHIZD</name>
<keyword evidence="1" id="KW-0812">Transmembrane</keyword>
<dbReference type="RefSeq" id="XP_023461870.1">
    <property type="nucleotide sequence ID" value="XM_023615695.1"/>
</dbReference>
<evidence type="ECO:0000313" key="2">
    <source>
        <dbReference type="EMBL" id="PHZ08162.1"/>
    </source>
</evidence>
<reference evidence="2 3" key="1">
    <citation type="journal article" date="2016" name="Proc. Natl. Acad. Sci. U.S.A.">
        <title>Lipid metabolic changes in an early divergent fungus govern the establishment of a mutualistic symbiosis with endobacteria.</title>
        <authorList>
            <person name="Lastovetsky O.A."/>
            <person name="Gaspar M.L."/>
            <person name="Mondo S.J."/>
            <person name="LaButti K.M."/>
            <person name="Sandor L."/>
            <person name="Grigoriev I.V."/>
            <person name="Henry S.A."/>
            <person name="Pawlowska T.E."/>
        </authorList>
    </citation>
    <scope>NUCLEOTIDE SEQUENCE [LARGE SCALE GENOMIC DNA]</scope>
    <source>
        <strain evidence="2 3">ATCC 52813</strain>
    </source>
</reference>
<evidence type="ECO:0000313" key="3">
    <source>
        <dbReference type="Proteomes" id="UP000242254"/>
    </source>
</evidence>
<organism evidence="2 3">
    <name type="scientific">Rhizopus microsporus ATCC 52813</name>
    <dbReference type="NCBI Taxonomy" id="1340429"/>
    <lineage>
        <taxon>Eukaryota</taxon>
        <taxon>Fungi</taxon>
        <taxon>Fungi incertae sedis</taxon>
        <taxon>Mucoromycota</taxon>
        <taxon>Mucoromycotina</taxon>
        <taxon>Mucoromycetes</taxon>
        <taxon>Mucorales</taxon>
        <taxon>Mucorineae</taxon>
        <taxon>Rhizopodaceae</taxon>
        <taxon>Rhizopus</taxon>
    </lineage>
</organism>
<dbReference type="GeneID" id="35446683"/>
<keyword evidence="1" id="KW-0472">Membrane</keyword>
<evidence type="ECO:0000256" key="1">
    <source>
        <dbReference type="SAM" id="Phobius"/>
    </source>
</evidence>